<dbReference type="Proteomes" id="UP000239711">
    <property type="component" value="Unassembled WGS sequence"/>
</dbReference>
<dbReference type="Pfam" id="PF02469">
    <property type="entry name" value="Fasciclin"/>
    <property type="match status" value="2"/>
</dbReference>
<dbReference type="AlphaFoldDB" id="A0A2S9J500"/>
<dbReference type="OrthoDB" id="1144324at2"/>
<evidence type="ECO:0000313" key="2">
    <source>
        <dbReference type="EMBL" id="PRD47824.1"/>
    </source>
</evidence>
<organism evidence="2 3">
    <name type="scientific">Sphingobacterium haloxyli</name>
    <dbReference type="NCBI Taxonomy" id="2100533"/>
    <lineage>
        <taxon>Bacteria</taxon>
        <taxon>Pseudomonadati</taxon>
        <taxon>Bacteroidota</taxon>
        <taxon>Sphingobacteriia</taxon>
        <taxon>Sphingobacteriales</taxon>
        <taxon>Sphingobacteriaceae</taxon>
        <taxon>Sphingobacterium</taxon>
    </lineage>
</organism>
<name>A0A2S9J500_9SPHI</name>
<protein>
    <recommendedName>
        <fullName evidence="1">FAS1 domain-containing protein</fullName>
    </recommendedName>
</protein>
<dbReference type="GO" id="GO:0005615">
    <property type="term" value="C:extracellular space"/>
    <property type="evidence" value="ECO:0007669"/>
    <property type="project" value="TreeGrafter"/>
</dbReference>
<dbReference type="RefSeq" id="WP_105716451.1">
    <property type="nucleotide sequence ID" value="NZ_PVBQ01000005.1"/>
</dbReference>
<dbReference type="InterPro" id="IPR050904">
    <property type="entry name" value="Adhesion/Biosynth-related"/>
</dbReference>
<comment type="caution">
    <text evidence="2">The sequence shown here is derived from an EMBL/GenBank/DDBJ whole genome shotgun (WGS) entry which is preliminary data.</text>
</comment>
<evidence type="ECO:0000259" key="1">
    <source>
        <dbReference type="PROSITE" id="PS50213"/>
    </source>
</evidence>
<evidence type="ECO:0000313" key="3">
    <source>
        <dbReference type="Proteomes" id="UP000239711"/>
    </source>
</evidence>
<gene>
    <name evidence="2" type="ORF">C5745_07870</name>
</gene>
<dbReference type="PANTHER" id="PTHR10900:SF77">
    <property type="entry name" value="FI19380P1"/>
    <property type="match status" value="1"/>
</dbReference>
<proteinExistence type="predicted"/>
<reference evidence="2 3" key="1">
    <citation type="submission" date="2018-02" db="EMBL/GenBank/DDBJ databases">
        <title>The draft genome of Sphingobacterium sp. 5JN-11.</title>
        <authorList>
            <person name="Liu L."/>
            <person name="Li L."/>
            <person name="Liang L."/>
            <person name="Zhang X."/>
            <person name="Wang T."/>
        </authorList>
    </citation>
    <scope>NUCLEOTIDE SEQUENCE [LARGE SCALE GENOMIC DNA]</scope>
    <source>
        <strain evidence="2 3">5JN-11</strain>
    </source>
</reference>
<keyword evidence="3" id="KW-1185">Reference proteome</keyword>
<dbReference type="InterPro" id="IPR036378">
    <property type="entry name" value="FAS1_dom_sf"/>
</dbReference>
<dbReference type="EMBL" id="PVBQ01000005">
    <property type="protein sequence ID" value="PRD47824.1"/>
    <property type="molecule type" value="Genomic_DNA"/>
</dbReference>
<dbReference type="PROSITE" id="PS50213">
    <property type="entry name" value="FAS1"/>
    <property type="match status" value="2"/>
</dbReference>
<dbReference type="Gene3D" id="2.30.180.10">
    <property type="entry name" value="FAS1 domain"/>
    <property type="match status" value="2"/>
</dbReference>
<feature type="domain" description="FAS1" evidence="1">
    <location>
        <begin position="191"/>
        <end position="354"/>
    </location>
</feature>
<accession>A0A2S9J500</accession>
<dbReference type="SUPFAM" id="SSF82153">
    <property type="entry name" value="FAS1 domain"/>
    <property type="match status" value="2"/>
</dbReference>
<dbReference type="SMART" id="SM00554">
    <property type="entry name" value="FAS1"/>
    <property type="match status" value="2"/>
</dbReference>
<dbReference type="InterPro" id="IPR000782">
    <property type="entry name" value="FAS1_domain"/>
</dbReference>
<sequence length="363" mass="40294">MKHKISDSARSLVFLGVTFSFLLLNSCQHEDLDVYIESENYRNAADFTANNYELTLFHAAMETAGLLDTLRGEGPFTLFAPSNQAFNDIGIVRASDFAAMNQDSLRFMMLYHILPRRLYREDIPDLTIDNMYENLTGRQLHLGYQQIDHSSSIRVIDYLAVNGAQAPQAYQNALLANGVLHMLNKVLKYNSGTVQDILEDRPEFSIFVAALKHFGEWDRLSEPGPWTVFAPVNEGFESLGLTIETIRALDPTDYRSRQLLGVYIVSNHVFLSDLEIFGRSGGSGYFGNTFLRGPVPGAEAFSFGIASNAARQPFVIATEPVGGNTPIRTADHISPSQSDYKAENGVVHAITGLLVYPEEALIN</sequence>
<dbReference type="PANTHER" id="PTHR10900">
    <property type="entry name" value="PERIOSTIN-RELATED"/>
    <property type="match status" value="1"/>
</dbReference>
<feature type="domain" description="FAS1" evidence="1">
    <location>
        <begin position="41"/>
        <end position="187"/>
    </location>
</feature>